<comment type="caution">
    <text evidence="1">The sequence shown here is derived from an EMBL/GenBank/DDBJ whole genome shotgun (WGS) entry which is preliminary data.</text>
</comment>
<proteinExistence type="predicted"/>
<dbReference type="Proteomes" id="UP001179181">
    <property type="component" value="Unassembled WGS sequence"/>
</dbReference>
<dbReference type="EMBL" id="JAASQJ010000003">
    <property type="protein sequence ID" value="NIJ53747.1"/>
    <property type="molecule type" value="Genomic_DNA"/>
</dbReference>
<accession>A0ABX0UL63</accession>
<evidence type="ECO:0000313" key="2">
    <source>
        <dbReference type="Proteomes" id="UP001179181"/>
    </source>
</evidence>
<sequence length="281" mass="32501">MMEHHGIIYRTGKKSLSARRAEENAELLSAGRNAMHGSWRLSGINKEQEILILPYDDPAAMRGKLTDKELLISYFPDSTFTQVGTTGNFLTGRWSYDQASQSVLLTVGRKTEEVLLTLQKAPNGQRVMSFDFGRKQAMLLLEDGKPILDFQDDPFYWTNNQWRIKPTKPENKRQLVRRLRNYLLHTAYVLKAAQIREKRRVSLEFSDGIAKLYNVGIGIVKPDKIPQTWIDGFYSREDAIKAYDIYEDYLLNAKHKKSRTGKWIRDDYNILVDIHNGLASW</sequence>
<dbReference type="RefSeq" id="WP_167271244.1">
    <property type="nucleotide sequence ID" value="NZ_JAASQJ010000003.1"/>
</dbReference>
<gene>
    <name evidence="1" type="ORF">FHS68_002929</name>
</gene>
<name>A0ABX0UL63_9BACT</name>
<organism evidence="1 2">
    <name type="scientific">Dyadobacter arcticus</name>
    <dbReference type="NCBI Taxonomy" id="1078754"/>
    <lineage>
        <taxon>Bacteria</taxon>
        <taxon>Pseudomonadati</taxon>
        <taxon>Bacteroidota</taxon>
        <taxon>Cytophagia</taxon>
        <taxon>Cytophagales</taxon>
        <taxon>Spirosomataceae</taxon>
        <taxon>Dyadobacter</taxon>
    </lineage>
</organism>
<keyword evidence="2" id="KW-1185">Reference proteome</keyword>
<protein>
    <submittedName>
        <fullName evidence="1">Uncharacterized protein</fullName>
    </submittedName>
</protein>
<reference evidence="1 2" key="1">
    <citation type="submission" date="2020-03" db="EMBL/GenBank/DDBJ databases">
        <title>Genomic Encyclopedia of Type Strains, Phase IV (KMG-IV): sequencing the most valuable type-strain genomes for metagenomic binning, comparative biology and taxonomic classification.</title>
        <authorList>
            <person name="Goeker M."/>
        </authorList>
    </citation>
    <scope>NUCLEOTIDE SEQUENCE [LARGE SCALE GENOMIC DNA]</scope>
    <source>
        <strain evidence="1 2">DSM 102865</strain>
    </source>
</reference>
<evidence type="ECO:0000313" key="1">
    <source>
        <dbReference type="EMBL" id="NIJ53747.1"/>
    </source>
</evidence>